<sequence length="129" mass="14798">MAQGSSSIVAADAETASAAIVAQRRIFQLKKERDEKIQDVVSKTIAELDGIKRQVSQGREEHERQQRLKNAKILFDIAKMKQRRNAIEEEMISVVMDMQKIMAALEDTMIQTYDSKEHEVKHVIEYDHA</sequence>
<gene>
    <name evidence="1" type="ORF">NQ176_g3445</name>
</gene>
<dbReference type="Proteomes" id="UP001143910">
    <property type="component" value="Unassembled WGS sequence"/>
</dbReference>
<evidence type="ECO:0000313" key="2">
    <source>
        <dbReference type="Proteomes" id="UP001143910"/>
    </source>
</evidence>
<keyword evidence="2" id="KW-1185">Reference proteome</keyword>
<protein>
    <submittedName>
        <fullName evidence="1">Uncharacterized protein</fullName>
    </submittedName>
</protein>
<dbReference type="EMBL" id="JANJQO010000313">
    <property type="protein sequence ID" value="KAJ2979115.1"/>
    <property type="molecule type" value="Genomic_DNA"/>
</dbReference>
<organism evidence="1 2">
    <name type="scientific">Zarea fungicola</name>
    <dbReference type="NCBI Taxonomy" id="93591"/>
    <lineage>
        <taxon>Eukaryota</taxon>
        <taxon>Fungi</taxon>
        <taxon>Dikarya</taxon>
        <taxon>Ascomycota</taxon>
        <taxon>Pezizomycotina</taxon>
        <taxon>Sordariomycetes</taxon>
        <taxon>Hypocreomycetidae</taxon>
        <taxon>Hypocreales</taxon>
        <taxon>Cordycipitaceae</taxon>
        <taxon>Zarea</taxon>
    </lineage>
</organism>
<reference evidence="1" key="1">
    <citation type="submission" date="2022-08" db="EMBL/GenBank/DDBJ databases">
        <title>Genome Sequence of Lecanicillium fungicola.</title>
        <authorList>
            <person name="Buettner E."/>
        </authorList>
    </citation>
    <scope>NUCLEOTIDE SEQUENCE</scope>
    <source>
        <strain evidence="1">Babe33</strain>
    </source>
</reference>
<proteinExistence type="predicted"/>
<evidence type="ECO:0000313" key="1">
    <source>
        <dbReference type="EMBL" id="KAJ2979115.1"/>
    </source>
</evidence>
<name>A0ACC1NIH7_9HYPO</name>
<comment type="caution">
    <text evidence="1">The sequence shown here is derived from an EMBL/GenBank/DDBJ whole genome shotgun (WGS) entry which is preliminary data.</text>
</comment>
<accession>A0ACC1NIH7</accession>